<evidence type="ECO:0000313" key="3">
    <source>
        <dbReference type="EMBL" id="MFD1315705.1"/>
    </source>
</evidence>
<gene>
    <name evidence="3" type="ORF">ACFQ39_08770</name>
</gene>
<keyword evidence="4" id="KW-1185">Reference proteome</keyword>
<dbReference type="RefSeq" id="WP_377178132.1">
    <property type="nucleotide sequence ID" value="NZ_JBHTMY010000003.1"/>
</dbReference>
<name>A0ABW3Y2T5_9FLAO</name>
<sequence length="249" mass="28231">MNRINKFLTCIMLFGVSVAFAQIKTITVQPFSKVIVSPHIEVVFQEGNKEEVVVQSLSVSEEKFNIESSGKTMHLYLEGAKTITKNEKVENEEWEGKKPIYQGTVATVVVTYKNLEELSLRGEEEFVCKDQLKGTKFVLSLYGETEIMLNDVKLEEMKSVLYGENELTFKSGSIEDHRIISYGESEIDAMEVESETAKITSYGEAEFRLFVNKEIKLTAYGESNLEYKGQPLIKKGIVIGETRVRQINN</sequence>
<accession>A0ABW3Y2T5</accession>
<evidence type="ECO:0000259" key="2">
    <source>
        <dbReference type="Pfam" id="PF10988"/>
    </source>
</evidence>
<organism evidence="3 4">
    <name type="scientific">Namhaeicola litoreus</name>
    <dbReference type="NCBI Taxonomy" id="1052145"/>
    <lineage>
        <taxon>Bacteria</taxon>
        <taxon>Pseudomonadati</taxon>
        <taxon>Bacteroidota</taxon>
        <taxon>Flavobacteriia</taxon>
        <taxon>Flavobacteriales</taxon>
        <taxon>Flavobacteriaceae</taxon>
        <taxon>Namhaeicola</taxon>
    </lineage>
</organism>
<proteinExistence type="predicted"/>
<feature type="domain" description="Putative auto-transporter adhesin head GIN" evidence="2">
    <location>
        <begin position="30"/>
        <end position="231"/>
    </location>
</feature>
<comment type="caution">
    <text evidence="3">The sequence shown here is derived from an EMBL/GenBank/DDBJ whole genome shotgun (WGS) entry which is preliminary data.</text>
</comment>
<reference evidence="4" key="1">
    <citation type="journal article" date="2019" name="Int. J. Syst. Evol. Microbiol.">
        <title>The Global Catalogue of Microorganisms (GCM) 10K type strain sequencing project: providing services to taxonomists for standard genome sequencing and annotation.</title>
        <authorList>
            <consortium name="The Broad Institute Genomics Platform"/>
            <consortium name="The Broad Institute Genome Sequencing Center for Infectious Disease"/>
            <person name="Wu L."/>
            <person name="Ma J."/>
        </authorList>
    </citation>
    <scope>NUCLEOTIDE SEQUENCE [LARGE SCALE GENOMIC DNA]</scope>
    <source>
        <strain evidence="4">CCUG 61485</strain>
    </source>
</reference>
<evidence type="ECO:0000256" key="1">
    <source>
        <dbReference type="SAM" id="SignalP"/>
    </source>
</evidence>
<evidence type="ECO:0000313" key="4">
    <source>
        <dbReference type="Proteomes" id="UP001597201"/>
    </source>
</evidence>
<keyword evidence="1" id="KW-0732">Signal</keyword>
<dbReference type="EMBL" id="JBHTMY010000003">
    <property type="protein sequence ID" value="MFD1315705.1"/>
    <property type="molecule type" value="Genomic_DNA"/>
</dbReference>
<protein>
    <submittedName>
        <fullName evidence="3">Head GIN domain-containing protein</fullName>
    </submittedName>
</protein>
<feature type="signal peptide" evidence="1">
    <location>
        <begin position="1"/>
        <end position="21"/>
    </location>
</feature>
<dbReference type="InterPro" id="IPR021255">
    <property type="entry name" value="DUF2807"/>
</dbReference>
<dbReference type="Gene3D" id="2.160.20.120">
    <property type="match status" value="1"/>
</dbReference>
<dbReference type="Pfam" id="PF10988">
    <property type="entry name" value="DUF2807"/>
    <property type="match status" value="1"/>
</dbReference>
<feature type="chain" id="PRO_5045811593" evidence="1">
    <location>
        <begin position="22"/>
        <end position="249"/>
    </location>
</feature>
<dbReference type="Proteomes" id="UP001597201">
    <property type="component" value="Unassembled WGS sequence"/>
</dbReference>